<dbReference type="InterPro" id="IPR012938">
    <property type="entry name" value="Glc/Sorbosone_DH"/>
</dbReference>
<organism evidence="3 4">
    <name type="scientific">Marinobacter psychrophilus</name>
    <dbReference type="NCBI Taxonomy" id="330734"/>
    <lineage>
        <taxon>Bacteria</taxon>
        <taxon>Pseudomonadati</taxon>
        <taxon>Pseudomonadota</taxon>
        <taxon>Gammaproteobacteria</taxon>
        <taxon>Pseudomonadales</taxon>
        <taxon>Marinobacteraceae</taxon>
        <taxon>Marinobacter</taxon>
    </lineage>
</organism>
<keyword evidence="4" id="KW-1185">Reference proteome</keyword>
<dbReference type="InterPro" id="IPR011042">
    <property type="entry name" value="6-blade_b-propeller_TolB-like"/>
</dbReference>
<dbReference type="PANTHER" id="PTHR19328:SF13">
    <property type="entry name" value="HIPL1 PROTEIN"/>
    <property type="match status" value="1"/>
</dbReference>
<dbReference type="STRING" id="330734.ABA45_14115"/>
<protein>
    <submittedName>
        <fullName evidence="3">Aldose sugar dehydrogenase</fullName>
    </submittedName>
</protein>
<accession>A0A0H4IEL0</accession>
<proteinExistence type="predicted"/>
<dbReference type="PATRIC" id="fig|330734.3.peg.2966"/>
<keyword evidence="1" id="KW-0732">Signal</keyword>
<sequence>MRQKRSVRLISFSAATAILVSLPLCLQANTPEVTQNVVLDGLESPWDLAFLPDGTMFFTEKCKGLSVKLPNGTVNNLLGMSGTAGYAMTSGDLFCEGQAGMNGVTLDPKFADNGTIYVYSASRTGDNPAVNRVLRLNVKGDLAGVSDRADIVTDIPFKQAASEHPFGGPGAHNGGRIRFNPQDGFLYVTTGDNHNSSLPQFGDKMGGKVLRIDGDGNAAPGNSDTTPDGFDPRIFTYGHRNVQGIAFHPESHQPIITEHGPWHSDEVNALVPGGNSGWDPRPNMAGRADCPDDYCGYQPNQNEGMDRKDRAAYMSMTDFETYPDAMKPLWTNDGYSQGISSAAFLKGEQWGDWNGRLVVSFLGIGFGGTPLGQRINVIDLAADGPTIRDMTEMPLSMGSARFRGLEMGPDGALYVANDEGQIQRFTAE</sequence>
<evidence type="ECO:0000313" key="4">
    <source>
        <dbReference type="Proteomes" id="UP000036406"/>
    </source>
</evidence>
<name>A0A0H4IEL0_9GAMM</name>
<evidence type="ECO:0000256" key="1">
    <source>
        <dbReference type="SAM" id="SignalP"/>
    </source>
</evidence>
<feature type="domain" description="Glucose/Sorbosone dehydrogenase" evidence="2">
    <location>
        <begin position="42"/>
        <end position="421"/>
    </location>
</feature>
<evidence type="ECO:0000313" key="3">
    <source>
        <dbReference type="EMBL" id="AKO53412.1"/>
    </source>
</evidence>
<evidence type="ECO:0000259" key="2">
    <source>
        <dbReference type="Pfam" id="PF07995"/>
    </source>
</evidence>
<dbReference type="EMBL" id="CP011494">
    <property type="protein sequence ID" value="AKO53412.1"/>
    <property type="molecule type" value="Genomic_DNA"/>
</dbReference>
<dbReference type="SUPFAM" id="SSF50952">
    <property type="entry name" value="Soluble quinoprotein glucose dehydrogenase"/>
    <property type="match status" value="1"/>
</dbReference>
<dbReference type="KEGG" id="mpq:ABA45_14115"/>
<dbReference type="Gene3D" id="2.120.10.30">
    <property type="entry name" value="TolB, C-terminal domain"/>
    <property type="match status" value="1"/>
</dbReference>
<gene>
    <name evidence="3" type="ORF">ABA45_14115</name>
</gene>
<dbReference type="InterPro" id="IPR011041">
    <property type="entry name" value="Quinoprot_gluc/sorb_DH_b-prop"/>
</dbReference>
<reference evidence="3 4" key="1">
    <citation type="submission" date="2015-05" db="EMBL/GenBank/DDBJ databases">
        <title>Complete genome of Marinobacter psychrophilus strain 20041T isolated from sea-ice of the Canadian Basin.</title>
        <authorList>
            <person name="Song L."/>
            <person name="Ren L."/>
            <person name="Yu Y."/>
            <person name="Wang X."/>
        </authorList>
    </citation>
    <scope>NUCLEOTIDE SEQUENCE [LARGE SCALE GENOMIC DNA]</scope>
    <source>
        <strain evidence="3 4">20041</strain>
    </source>
</reference>
<dbReference type="Proteomes" id="UP000036406">
    <property type="component" value="Chromosome"/>
</dbReference>
<dbReference type="Pfam" id="PF07995">
    <property type="entry name" value="GSDH"/>
    <property type="match status" value="1"/>
</dbReference>
<dbReference type="RefSeq" id="WP_048387122.1">
    <property type="nucleotide sequence ID" value="NZ_CP011494.1"/>
</dbReference>
<feature type="chain" id="PRO_5005206200" evidence="1">
    <location>
        <begin position="29"/>
        <end position="428"/>
    </location>
</feature>
<feature type="signal peptide" evidence="1">
    <location>
        <begin position="1"/>
        <end position="28"/>
    </location>
</feature>
<dbReference type="PANTHER" id="PTHR19328">
    <property type="entry name" value="HEDGEHOG-INTERACTING PROTEIN"/>
    <property type="match status" value="1"/>
</dbReference>
<dbReference type="AlphaFoldDB" id="A0A0H4IEL0"/>